<protein>
    <submittedName>
        <fullName evidence="2">Uncharacterized protein</fullName>
    </submittedName>
</protein>
<evidence type="ECO:0000313" key="3">
    <source>
        <dbReference type="Proteomes" id="UP001352852"/>
    </source>
</evidence>
<gene>
    <name evidence="2" type="ORF">CHARACLAT_017507</name>
</gene>
<organism evidence="2 3">
    <name type="scientific">Characodon lateralis</name>
    <dbReference type="NCBI Taxonomy" id="208331"/>
    <lineage>
        <taxon>Eukaryota</taxon>
        <taxon>Metazoa</taxon>
        <taxon>Chordata</taxon>
        <taxon>Craniata</taxon>
        <taxon>Vertebrata</taxon>
        <taxon>Euteleostomi</taxon>
        <taxon>Actinopterygii</taxon>
        <taxon>Neopterygii</taxon>
        <taxon>Teleostei</taxon>
        <taxon>Neoteleostei</taxon>
        <taxon>Acanthomorphata</taxon>
        <taxon>Ovalentaria</taxon>
        <taxon>Atherinomorphae</taxon>
        <taxon>Cyprinodontiformes</taxon>
        <taxon>Goodeidae</taxon>
        <taxon>Characodon</taxon>
    </lineage>
</organism>
<keyword evidence="1" id="KW-1133">Transmembrane helix</keyword>
<comment type="caution">
    <text evidence="2">The sequence shown here is derived from an EMBL/GenBank/DDBJ whole genome shotgun (WGS) entry which is preliminary data.</text>
</comment>
<keyword evidence="1" id="KW-0472">Membrane</keyword>
<sequence length="126" mass="14105">MWVRQLNRQNTRAILTHGLRKTISEQDTQLITHESVLLSLGDQQHSTNQCLDHITALLLKLQTQPSISPPVEVPRIHAPSHHTTFRNIISPTPERILGMLGPCGGFLLYCSLVFILAPHSFPLDDA</sequence>
<accession>A0ABU7D1Y1</accession>
<keyword evidence="3" id="KW-1185">Reference proteome</keyword>
<proteinExistence type="predicted"/>
<keyword evidence="1" id="KW-0812">Transmembrane</keyword>
<dbReference type="Proteomes" id="UP001352852">
    <property type="component" value="Unassembled WGS sequence"/>
</dbReference>
<reference evidence="2 3" key="1">
    <citation type="submission" date="2021-06" db="EMBL/GenBank/DDBJ databases">
        <authorList>
            <person name="Palmer J.M."/>
        </authorList>
    </citation>
    <scope>NUCLEOTIDE SEQUENCE [LARGE SCALE GENOMIC DNA]</scope>
    <source>
        <strain evidence="2 3">CL_MEX2019</strain>
        <tissue evidence="2">Muscle</tissue>
    </source>
</reference>
<evidence type="ECO:0000256" key="1">
    <source>
        <dbReference type="SAM" id="Phobius"/>
    </source>
</evidence>
<evidence type="ECO:0000313" key="2">
    <source>
        <dbReference type="EMBL" id="MED6267969.1"/>
    </source>
</evidence>
<name>A0ABU7D1Y1_9TELE</name>
<feature type="transmembrane region" description="Helical" evidence="1">
    <location>
        <begin position="96"/>
        <end position="117"/>
    </location>
</feature>
<dbReference type="EMBL" id="JAHUTJ010009673">
    <property type="protein sequence ID" value="MED6267969.1"/>
    <property type="molecule type" value="Genomic_DNA"/>
</dbReference>